<dbReference type="eggNOG" id="ENOG502SD7M">
    <property type="taxonomic scope" value="Eukaryota"/>
</dbReference>
<dbReference type="GO" id="GO:0005886">
    <property type="term" value="C:plasma membrane"/>
    <property type="evidence" value="ECO:0007669"/>
    <property type="project" value="UniProtKB-SubCell"/>
</dbReference>
<dbReference type="OrthoDB" id="3065412at2759"/>
<comment type="similarity">
    <text evidence="3">Belongs to the RBT5 family.</text>
</comment>
<evidence type="ECO:0000256" key="14">
    <source>
        <dbReference type="ARBA" id="ARBA00023288"/>
    </source>
</evidence>
<evidence type="ECO:0000256" key="16">
    <source>
        <dbReference type="SAM" id="MobiDB-lite"/>
    </source>
</evidence>
<reference evidence="20" key="1">
    <citation type="submission" date="2010-07" db="EMBL/GenBank/DDBJ databases">
        <title>The genome sequence of Gaeumannomyces graminis var. tritici strain R3-111a-1.</title>
        <authorList>
            <consortium name="The Broad Institute Genome Sequencing Platform"/>
            <person name="Ma L.-J."/>
            <person name="Dead R."/>
            <person name="Young S."/>
            <person name="Zeng Q."/>
            <person name="Koehrsen M."/>
            <person name="Alvarado L."/>
            <person name="Berlin A."/>
            <person name="Chapman S.B."/>
            <person name="Chen Z."/>
            <person name="Freedman E."/>
            <person name="Gellesch M."/>
            <person name="Goldberg J."/>
            <person name="Griggs A."/>
            <person name="Gujja S."/>
            <person name="Heilman E.R."/>
            <person name="Heiman D."/>
            <person name="Hepburn T."/>
            <person name="Howarth C."/>
            <person name="Jen D."/>
            <person name="Larson L."/>
            <person name="Mehta T."/>
            <person name="Neiman D."/>
            <person name="Pearson M."/>
            <person name="Roberts A."/>
            <person name="Saif S."/>
            <person name="Shea T."/>
            <person name="Shenoy N."/>
            <person name="Sisk P."/>
            <person name="Stolte C."/>
            <person name="Sykes S."/>
            <person name="Walk T."/>
            <person name="White J."/>
            <person name="Yandava C."/>
            <person name="Haas B."/>
            <person name="Nusbaum C."/>
            <person name="Birren B."/>
        </authorList>
    </citation>
    <scope>NUCLEOTIDE SEQUENCE [LARGE SCALE GENOMIC DNA]</scope>
    <source>
        <strain evidence="20">R3-111a-1</strain>
    </source>
</reference>
<keyword evidence="4" id="KW-1003">Cell membrane</keyword>
<evidence type="ECO:0000256" key="2">
    <source>
        <dbReference type="ARBA" id="ARBA00004613"/>
    </source>
</evidence>
<dbReference type="EMBL" id="GL385398">
    <property type="protein sequence ID" value="EJT74212.1"/>
    <property type="molecule type" value="Genomic_DNA"/>
</dbReference>
<keyword evidence="11" id="KW-0472">Membrane</keyword>
<dbReference type="PROSITE" id="PS52012">
    <property type="entry name" value="CFEM"/>
    <property type="match status" value="1"/>
</dbReference>
<keyword evidence="7" id="KW-0336">GPI-anchor</keyword>
<dbReference type="STRING" id="644352.J3P3H0"/>
<evidence type="ECO:0000256" key="7">
    <source>
        <dbReference type="ARBA" id="ARBA00022622"/>
    </source>
</evidence>
<dbReference type="EnsemblFungi" id="EJT74212">
    <property type="protein sequence ID" value="EJT74212"/>
    <property type="gene ID" value="GGTG_08056"/>
</dbReference>
<feature type="region of interest" description="Disordered" evidence="16">
    <location>
        <begin position="217"/>
        <end position="254"/>
    </location>
</feature>
<feature type="binding site" description="axial binding residue" evidence="15">
    <location>
        <position position="161"/>
    </location>
    <ligand>
        <name>heme</name>
        <dbReference type="ChEBI" id="CHEBI:30413"/>
    </ligand>
    <ligandPart>
        <name>Fe</name>
        <dbReference type="ChEBI" id="CHEBI:18248"/>
    </ligandPart>
</feature>
<dbReference type="Pfam" id="PF05730">
    <property type="entry name" value="CFEM"/>
    <property type="match status" value="1"/>
</dbReference>
<sequence length="277" mass="28658">MEPAQLAVRPLAAPIWGSNHPMRECKHPLSMNPPRSWSDSPASFSSKVPHRPVQQHIFVPPSPSCNLASGTRHSLNLHTHSHTHTLPQPGLLTLTNRKHRRIDPSETPQAHKPSKMKTSAVLAALALAVATNAQTAGDLPKCAQDCANQFLLSGIGNCGRDPKCICSNQSFISDISCCLAKPGGCGADDQKKAITFAAQLCQANGVTVPNEVVCNSNNNNNNNNNGTTTGGGSGGSSTTSGTTPAVTSSSRAWAAPRQTGAAAVGLLGGLAAAAVLL</sequence>
<name>J3P3H0_GAET3</name>
<keyword evidence="5" id="KW-0964">Secreted</keyword>
<dbReference type="GO" id="GO:0005576">
    <property type="term" value="C:extracellular region"/>
    <property type="evidence" value="ECO:0007669"/>
    <property type="project" value="UniProtKB-SubCell"/>
</dbReference>
<keyword evidence="6 15" id="KW-0349">Heme</keyword>
<keyword evidence="9" id="KW-0732">Signal</keyword>
<evidence type="ECO:0000256" key="1">
    <source>
        <dbReference type="ARBA" id="ARBA00004609"/>
    </source>
</evidence>
<dbReference type="RefSeq" id="XP_009224156.1">
    <property type="nucleotide sequence ID" value="XM_009225892.1"/>
</dbReference>
<evidence type="ECO:0000313" key="19">
    <source>
        <dbReference type="EnsemblFungi" id="EJT74212"/>
    </source>
</evidence>
<evidence type="ECO:0000256" key="15">
    <source>
        <dbReference type="PROSITE-ProRule" id="PRU01356"/>
    </source>
</evidence>
<feature type="domain" description="CFEM" evidence="17">
    <location>
        <begin position="114"/>
        <end position="228"/>
    </location>
</feature>
<organism evidence="18">
    <name type="scientific">Gaeumannomyces tritici (strain R3-111a-1)</name>
    <name type="common">Wheat and barley take-all root rot fungus</name>
    <name type="synonym">Gaeumannomyces graminis var. tritici</name>
    <dbReference type="NCBI Taxonomy" id="644352"/>
    <lineage>
        <taxon>Eukaryota</taxon>
        <taxon>Fungi</taxon>
        <taxon>Dikarya</taxon>
        <taxon>Ascomycota</taxon>
        <taxon>Pezizomycotina</taxon>
        <taxon>Sordariomycetes</taxon>
        <taxon>Sordariomycetidae</taxon>
        <taxon>Magnaporthales</taxon>
        <taxon>Magnaporthaceae</taxon>
        <taxon>Gaeumannomyces</taxon>
    </lineage>
</organism>
<reference evidence="19" key="4">
    <citation type="journal article" date="2015" name="G3 (Bethesda)">
        <title>Genome sequences of three phytopathogenic species of the Magnaporthaceae family of fungi.</title>
        <authorList>
            <person name="Okagaki L.H."/>
            <person name="Nunes C.C."/>
            <person name="Sailsbery J."/>
            <person name="Clay B."/>
            <person name="Brown D."/>
            <person name="John T."/>
            <person name="Oh Y."/>
            <person name="Young N."/>
            <person name="Fitzgerald M."/>
            <person name="Haas B.J."/>
            <person name="Zeng Q."/>
            <person name="Young S."/>
            <person name="Adiconis X."/>
            <person name="Fan L."/>
            <person name="Levin J.Z."/>
            <person name="Mitchell T.K."/>
            <person name="Okubara P.A."/>
            <person name="Farman M.L."/>
            <person name="Kohn L.M."/>
            <person name="Birren B."/>
            <person name="Ma L.-J."/>
            <person name="Dean R.A."/>
        </authorList>
    </citation>
    <scope>NUCLEOTIDE SEQUENCE</scope>
    <source>
        <strain evidence="19">R3-111a-1</strain>
    </source>
</reference>
<evidence type="ECO:0000256" key="11">
    <source>
        <dbReference type="ARBA" id="ARBA00023136"/>
    </source>
</evidence>
<dbReference type="Proteomes" id="UP000006039">
    <property type="component" value="Unassembled WGS sequence"/>
</dbReference>
<evidence type="ECO:0000256" key="10">
    <source>
        <dbReference type="ARBA" id="ARBA00023004"/>
    </source>
</evidence>
<evidence type="ECO:0000256" key="4">
    <source>
        <dbReference type="ARBA" id="ARBA00022475"/>
    </source>
</evidence>
<protein>
    <recommendedName>
        <fullName evidence="17">CFEM domain-containing protein</fullName>
    </recommendedName>
</protein>
<evidence type="ECO:0000313" key="18">
    <source>
        <dbReference type="EMBL" id="EJT74212.1"/>
    </source>
</evidence>
<evidence type="ECO:0000256" key="8">
    <source>
        <dbReference type="ARBA" id="ARBA00022723"/>
    </source>
</evidence>
<keyword evidence="13" id="KW-0325">Glycoprotein</keyword>
<keyword evidence="14" id="KW-0449">Lipoprotein</keyword>
<evidence type="ECO:0000256" key="6">
    <source>
        <dbReference type="ARBA" id="ARBA00022617"/>
    </source>
</evidence>
<keyword evidence="10 15" id="KW-0408">Iron</keyword>
<gene>
    <name evidence="19" type="primary">20348514</name>
    <name evidence="18" type="ORF">GGTG_08056</name>
</gene>
<dbReference type="GO" id="GO:0046872">
    <property type="term" value="F:metal ion binding"/>
    <property type="evidence" value="ECO:0007669"/>
    <property type="project" value="UniProtKB-UniRule"/>
</dbReference>
<keyword evidence="12" id="KW-1015">Disulfide bond</keyword>
<accession>J3P3H0</accession>
<dbReference type="PANTHER" id="PTHR37928:SF2">
    <property type="entry name" value="GPI ANCHORED CFEM DOMAIN PROTEIN (AFU_ORTHOLOGUE AFUA_6G10580)"/>
    <property type="match status" value="1"/>
</dbReference>
<evidence type="ECO:0000256" key="9">
    <source>
        <dbReference type="ARBA" id="ARBA00022729"/>
    </source>
</evidence>
<dbReference type="HOGENOM" id="CLU_1004891_0_0_1"/>
<evidence type="ECO:0000256" key="3">
    <source>
        <dbReference type="ARBA" id="ARBA00010031"/>
    </source>
</evidence>
<reference evidence="18" key="2">
    <citation type="submission" date="2010-07" db="EMBL/GenBank/DDBJ databases">
        <authorList>
            <consortium name="The Broad Institute Genome Sequencing Platform"/>
            <consortium name="Broad Institute Genome Sequencing Center for Infectious Disease"/>
            <person name="Ma L.-J."/>
            <person name="Dead R."/>
            <person name="Young S."/>
            <person name="Zeng Q."/>
            <person name="Koehrsen M."/>
            <person name="Alvarado L."/>
            <person name="Berlin A."/>
            <person name="Chapman S.B."/>
            <person name="Chen Z."/>
            <person name="Freedman E."/>
            <person name="Gellesch M."/>
            <person name="Goldberg J."/>
            <person name="Griggs A."/>
            <person name="Gujja S."/>
            <person name="Heilman E.R."/>
            <person name="Heiman D."/>
            <person name="Hepburn T."/>
            <person name="Howarth C."/>
            <person name="Jen D."/>
            <person name="Larson L."/>
            <person name="Mehta T."/>
            <person name="Neiman D."/>
            <person name="Pearson M."/>
            <person name="Roberts A."/>
            <person name="Saif S."/>
            <person name="Shea T."/>
            <person name="Shenoy N."/>
            <person name="Sisk P."/>
            <person name="Stolte C."/>
            <person name="Sykes S."/>
            <person name="Walk T."/>
            <person name="White J."/>
            <person name="Yandava C."/>
            <person name="Haas B."/>
            <person name="Nusbaum C."/>
            <person name="Birren B."/>
        </authorList>
    </citation>
    <scope>NUCLEOTIDE SEQUENCE</scope>
    <source>
        <strain evidence="18">R3-111a-1</strain>
    </source>
</reference>
<dbReference type="AlphaFoldDB" id="J3P3H0"/>
<comment type="caution">
    <text evidence="15">Lacks conserved residue(s) required for the propagation of feature annotation.</text>
</comment>
<feature type="compositionally biased region" description="Low complexity" evidence="16">
    <location>
        <begin position="217"/>
        <end position="227"/>
    </location>
</feature>
<dbReference type="InterPro" id="IPR051735">
    <property type="entry name" value="CFEM_domain"/>
</dbReference>
<dbReference type="VEuPathDB" id="FungiDB:GGTG_08056"/>
<reference evidence="18" key="3">
    <citation type="submission" date="2010-09" db="EMBL/GenBank/DDBJ databases">
        <title>Annotation of Gaeumannomyces graminis var. tritici R3-111a-1.</title>
        <authorList>
            <consortium name="The Broad Institute Genome Sequencing Platform"/>
            <person name="Ma L.-J."/>
            <person name="Dead R."/>
            <person name="Young S.K."/>
            <person name="Zeng Q."/>
            <person name="Gargeya S."/>
            <person name="Fitzgerald M."/>
            <person name="Haas B."/>
            <person name="Abouelleil A."/>
            <person name="Alvarado L."/>
            <person name="Arachchi H.M."/>
            <person name="Berlin A."/>
            <person name="Brown A."/>
            <person name="Chapman S.B."/>
            <person name="Chen Z."/>
            <person name="Dunbar C."/>
            <person name="Freedman E."/>
            <person name="Gearin G."/>
            <person name="Gellesch M."/>
            <person name="Goldberg J."/>
            <person name="Griggs A."/>
            <person name="Gujja S."/>
            <person name="Heiman D."/>
            <person name="Howarth C."/>
            <person name="Larson L."/>
            <person name="Lui A."/>
            <person name="MacDonald P.J.P."/>
            <person name="Mehta T."/>
            <person name="Montmayeur A."/>
            <person name="Murphy C."/>
            <person name="Neiman D."/>
            <person name="Pearson M."/>
            <person name="Priest M."/>
            <person name="Roberts A."/>
            <person name="Saif S."/>
            <person name="Shea T."/>
            <person name="Shenoy N."/>
            <person name="Sisk P."/>
            <person name="Stolte C."/>
            <person name="Sykes S."/>
            <person name="Yandava C."/>
            <person name="Wortman J."/>
            <person name="Nusbaum C."/>
            <person name="Birren B."/>
        </authorList>
    </citation>
    <scope>NUCLEOTIDE SEQUENCE</scope>
    <source>
        <strain evidence="18">R3-111a-1</strain>
    </source>
</reference>
<evidence type="ECO:0000259" key="17">
    <source>
        <dbReference type="PROSITE" id="PS52012"/>
    </source>
</evidence>
<evidence type="ECO:0000256" key="5">
    <source>
        <dbReference type="ARBA" id="ARBA00022525"/>
    </source>
</evidence>
<reference evidence="19" key="5">
    <citation type="submission" date="2018-04" db="UniProtKB">
        <authorList>
            <consortium name="EnsemblFungi"/>
        </authorList>
    </citation>
    <scope>IDENTIFICATION</scope>
    <source>
        <strain evidence="19">R3-111a-1</strain>
    </source>
</reference>
<evidence type="ECO:0000256" key="13">
    <source>
        <dbReference type="ARBA" id="ARBA00023180"/>
    </source>
</evidence>
<keyword evidence="8 15" id="KW-0479">Metal-binding</keyword>
<dbReference type="GO" id="GO:0098552">
    <property type="term" value="C:side of membrane"/>
    <property type="evidence" value="ECO:0007669"/>
    <property type="project" value="UniProtKB-KW"/>
</dbReference>
<evidence type="ECO:0000256" key="12">
    <source>
        <dbReference type="ARBA" id="ARBA00023157"/>
    </source>
</evidence>
<comment type="subcellular location">
    <subcellularLocation>
        <location evidence="1">Cell membrane</location>
        <topology evidence="1">Lipid-anchor</topology>
        <topology evidence="1">GPI-anchor</topology>
    </subcellularLocation>
    <subcellularLocation>
        <location evidence="2">Secreted</location>
    </subcellularLocation>
</comment>
<dbReference type="InterPro" id="IPR008427">
    <property type="entry name" value="Extracellular_membr_CFEM_dom"/>
</dbReference>
<dbReference type="GeneID" id="20348514"/>
<dbReference type="PANTHER" id="PTHR37928">
    <property type="entry name" value="CFEM DOMAIN PROTEIN (AFU_ORTHOLOGUE AFUA_6G14090)"/>
    <property type="match status" value="1"/>
</dbReference>
<evidence type="ECO:0000313" key="20">
    <source>
        <dbReference type="Proteomes" id="UP000006039"/>
    </source>
</evidence>
<keyword evidence="20" id="KW-1185">Reference proteome</keyword>
<proteinExistence type="inferred from homology"/>